<dbReference type="GO" id="GO:0006313">
    <property type="term" value="P:DNA transposition"/>
    <property type="evidence" value="ECO:0007669"/>
    <property type="project" value="InterPro"/>
</dbReference>
<proteinExistence type="predicted"/>
<accession>A0A517N4Y6</accession>
<protein>
    <submittedName>
        <fullName evidence="2">Transposase</fullName>
    </submittedName>
</protein>
<dbReference type="EMBL" id="CP036525">
    <property type="protein sequence ID" value="QDT02199.1"/>
    <property type="molecule type" value="Genomic_DNA"/>
</dbReference>
<keyword evidence="1" id="KW-0175">Coiled coil</keyword>
<evidence type="ECO:0000313" key="3">
    <source>
        <dbReference type="Proteomes" id="UP000318538"/>
    </source>
</evidence>
<dbReference type="PANTHER" id="PTHR33609">
    <property type="entry name" value="LOW CALCIUM RESPONSE LOCUS PROTEIN S"/>
    <property type="match status" value="1"/>
</dbReference>
<evidence type="ECO:0000313" key="2">
    <source>
        <dbReference type="EMBL" id="QDT02199.1"/>
    </source>
</evidence>
<dbReference type="PANTHER" id="PTHR33609:SF1">
    <property type="entry name" value="TRANSPOSASE"/>
    <property type="match status" value="1"/>
</dbReference>
<dbReference type="KEGG" id="rlc:K227x_05710"/>
<sequence length="102" mass="11667">MVALEILEMTNARKRRKPEQIVKALAEGEAMLAAGKTAAEVYQKLGVAESTWMRWKKQFGGMKSDEAKRLRELEIENQRLKELLAEAELDKKMLKMIAEGNF</sequence>
<gene>
    <name evidence="2" type="ORF">K227x_05710</name>
</gene>
<name>A0A517N4Y6_9BACT</name>
<keyword evidence="3" id="KW-1185">Reference proteome</keyword>
<dbReference type="InterPro" id="IPR009057">
    <property type="entry name" value="Homeodomain-like_sf"/>
</dbReference>
<organism evidence="2 3">
    <name type="scientific">Rubripirellula lacrimiformis</name>
    <dbReference type="NCBI Taxonomy" id="1930273"/>
    <lineage>
        <taxon>Bacteria</taxon>
        <taxon>Pseudomonadati</taxon>
        <taxon>Planctomycetota</taxon>
        <taxon>Planctomycetia</taxon>
        <taxon>Pirellulales</taxon>
        <taxon>Pirellulaceae</taxon>
        <taxon>Rubripirellula</taxon>
    </lineage>
</organism>
<dbReference type="AlphaFoldDB" id="A0A517N4Y6"/>
<dbReference type="GO" id="GO:0004803">
    <property type="term" value="F:transposase activity"/>
    <property type="evidence" value="ECO:0007669"/>
    <property type="project" value="InterPro"/>
</dbReference>
<reference evidence="2 3" key="1">
    <citation type="submission" date="2019-02" db="EMBL/GenBank/DDBJ databases">
        <title>Deep-cultivation of Planctomycetes and their phenomic and genomic characterization uncovers novel biology.</title>
        <authorList>
            <person name="Wiegand S."/>
            <person name="Jogler M."/>
            <person name="Boedeker C."/>
            <person name="Pinto D."/>
            <person name="Vollmers J."/>
            <person name="Rivas-Marin E."/>
            <person name="Kohn T."/>
            <person name="Peeters S.H."/>
            <person name="Heuer A."/>
            <person name="Rast P."/>
            <person name="Oberbeckmann S."/>
            <person name="Bunk B."/>
            <person name="Jeske O."/>
            <person name="Meyerdierks A."/>
            <person name="Storesund J.E."/>
            <person name="Kallscheuer N."/>
            <person name="Luecker S."/>
            <person name="Lage O.M."/>
            <person name="Pohl T."/>
            <person name="Merkel B.J."/>
            <person name="Hornburger P."/>
            <person name="Mueller R.-W."/>
            <person name="Bruemmer F."/>
            <person name="Labrenz M."/>
            <person name="Spormann A.M."/>
            <person name="Op den Camp H."/>
            <person name="Overmann J."/>
            <person name="Amann R."/>
            <person name="Jetten M.S.M."/>
            <person name="Mascher T."/>
            <person name="Medema M.H."/>
            <person name="Devos D.P."/>
            <person name="Kaster A.-K."/>
            <person name="Ovreas L."/>
            <person name="Rohde M."/>
            <person name="Galperin M.Y."/>
            <person name="Jogler C."/>
        </authorList>
    </citation>
    <scope>NUCLEOTIDE SEQUENCE [LARGE SCALE GENOMIC DNA]</scope>
    <source>
        <strain evidence="2 3">K22_7</strain>
    </source>
</reference>
<dbReference type="SUPFAM" id="SSF46689">
    <property type="entry name" value="Homeodomain-like"/>
    <property type="match status" value="1"/>
</dbReference>
<dbReference type="Proteomes" id="UP000318538">
    <property type="component" value="Chromosome"/>
</dbReference>
<dbReference type="GO" id="GO:0003677">
    <property type="term" value="F:DNA binding"/>
    <property type="evidence" value="ECO:0007669"/>
    <property type="project" value="InterPro"/>
</dbReference>
<evidence type="ECO:0000256" key="1">
    <source>
        <dbReference type="SAM" id="Coils"/>
    </source>
</evidence>
<dbReference type="Pfam" id="PF01527">
    <property type="entry name" value="HTH_Tnp_1"/>
    <property type="match status" value="1"/>
</dbReference>
<feature type="coiled-coil region" evidence="1">
    <location>
        <begin position="63"/>
        <end position="97"/>
    </location>
</feature>
<dbReference type="InterPro" id="IPR002514">
    <property type="entry name" value="Transposase_8"/>
</dbReference>
<dbReference type="InterPro" id="IPR052546">
    <property type="entry name" value="Transposase_8_domain"/>
</dbReference>